<feature type="domain" description="CAAX prenyl protease 2/Lysostaphin resistance protein A-like" evidence="2">
    <location>
        <begin position="157"/>
        <end position="248"/>
    </location>
</feature>
<accession>A0ABY4NAM5</accession>
<dbReference type="GO" id="GO:0008237">
    <property type="term" value="F:metallopeptidase activity"/>
    <property type="evidence" value="ECO:0007669"/>
    <property type="project" value="UniProtKB-KW"/>
</dbReference>
<name>A0ABY4NAM5_9MICO</name>
<keyword evidence="3" id="KW-0378">Hydrolase</keyword>
<keyword evidence="3" id="KW-0482">Metalloprotease</keyword>
<proteinExistence type="predicted"/>
<feature type="transmembrane region" description="Helical" evidence="1">
    <location>
        <begin position="76"/>
        <end position="98"/>
    </location>
</feature>
<evidence type="ECO:0000256" key="1">
    <source>
        <dbReference type="SAM" id="Phobius"/>
    </source>
</evidence>
<feature type="transmembrane region" description="Helical" evidence="1">
    <location>
        <begin position="237"/>
        <end position="257"/>
    </location>
</feature>
<evidence type="ECO:0000313" key="3">
    <source>
        <dbReference type="EMBL" id="UQN31587.1"/>
    </source>
</evidence>
<keyword evidence="4" id="KW-1185">Reference proteome</keyword>
<dbReference type="Pfam" id="PF02517">
    <property type="entry name" value="Rce1-like"/>
    <property type="match status" value="1"/>
</dbReference>
<feature type="transmembrane region" description="Helical" evidence="1">
    <location>
        <begin position="20"/>
        <end position="42"/>
    </location>
</feature>
<keyword evidence="1" id="KW-1133">Transmembrane helix</keyword>
<keyword evidence="3" id="KW-0645">Protease</keyword>
<feature type="transmembrane region" description="Helical" evidence="1">
    <location>
        <begin position="118"/>
        <end position="138"/>
    </location>
</feature>
<organism evidence="3 4">
    <name type="scientific">Brachybacterium kimchii</name>
    <dbReference type="NCBI Taxonomy" id="2942909"/>
    <lineage>
        <taxon>Bacteria</taxon>
        <taxon>Bacillati</taxon>
        <taxon>Actinomycetota</taxon>
        <taxon>Actinomycetes</taxon>
        <taxon>Micrococcales</taxon>
        <taxon>Dermabacteraceae</taxon>
        <taxon>Brachybacterium</taxon>
    </lineage>
</organism>
<evidence type="ECO:0000313" key="4">
    <source>
        <dbReference type="Proteomes" id="UP001055868"/>
    </source>
</evidence>
<protein>
    <submittedName>
        <fullName evidence="3">CPBP family intramembrane metalloprotease</fullName>
    </submittedName>
</protein>
<evidence type="ECO:0000259" key="2">
    <source>
        <dbReference type="Pfam" id="PF02517"/>
    </source>
</evidence>
<dbReference type="InterPro" id="IPR003675">
    <property type="entry name" value="Rce1/LyrA-like_dom"/>
</dbReference>
<dbReference type="RefSeq" id="WP_249481019.1">
    <property type="nucleotide sequence ID" value="NZ_CP097218.1"/>
</dbReference>
<gene>
    <name evidence="3" type="ORF">M4486_10050</name>
</gene>
<sequence length="263" mass="27403">MDESAPDPRTPRAVDLPSTFLVAEIVIVLALSLGRSGVYSIVSLARSLAAGPLSGQQATLNSSQDTNPWFDLLQQLLGIAFTLAPVALVILLLSVSAGSLRGALAGLGLAPARPLGDTVRGIVIAACIGIPGLAVYYAGRAIGATLEVIPAALDTHWWTVPVLILQAAKNAVLEEVIVSGYLVQRLERLGVGTAGILAITAVLRGSYHLYQGIGPGIANLAMGLVFTECFRRTRRVGPLVIAHTLLDVVAFVGYALLKDVLGL</sequence>
<reference evidence="3" key="1">
    <citation type="submission" date="2022-05" db="EMBL/GenBank/DDBJ databases">
        <title>Genomic analysis of Brachybacterium sp. CBA3104.</title>
        <authorList>
            <person name="Roh S.W."/>
            <person name="Kim Y.B."/>
            <person name="Kim Y."/>
        </authorList>
    </citation>
    <scope>NUCLEOTIDE SEQUENCE</scope>
    <source>
        <strain evidence="3">CBA3104</strain>
    </source>
</reference>
<dbReference type="EMBL" id="CP097218">
    <property type="protein sequence ID" value="UQN31587.1"/>
    <property type="molecule type" value="Genomic_DNA"/>
</dbReference>
<keyword evidence="1" id="KW-0812">Transmembrane</keyword>
<keyword evidence="1" id="KW-0472">Membrane</keyword>
<dbReference type="Proteomes" id="UP001055868">
    <property type="component" value="Chromosome"/>
</dbReference>